<dbReference type="SUPFAM" id="SSF56112">
    <property type="entry name" value="Protein kinase-like (PK-like)"/>
    <property type="match status" value="1"/>
</dbReference>
<dbReference type="SMART" id="SM00285">
    <property type="entry name" value="PBD"/>
    <property type="match status" value="1"/>
</dbReference>
<dbReference type="InterPro" id="IPR011009">
    <property type="entry name" value="Kinase-like_dom_sf"/>
</dbReference>
<sequence>MSDNGEVEDKPPAPPMRNTSTMIGSSGKDSGPLNHGSKPLPPNPEDKRRKEGFIRSILTGGGDKTNKKKERPEISLPSDFEHTIHVGFDAVTGEFTGMPEQWARLLQTSNITKLEQKKNPQAVLDVLKFYDSKETTNSQKYMSFTDKGADNYNTSNAVNSKTVSETPAVATVSEDEDEDEATPPPIIAPRPEHTKSIYTRSVIDPIPPPLSTKDAATSPITNAAADGGSPTPTPSTTTATATATSTNTSTPTPSTPQNTDKTRKKKMTDEEILEKLRSIVSVGDPKKKYTRFEKIGQGASGTVYTAIDIATGQEVAIKQMNLQQQPKKELIINEILVMRENKNPNIVNYLDRRVWFLSVFSYLAVMCFSVSMVDFSTSALIKAGASSDCVVTAMLRVLTMRSCCHSYLVGDELWVVMEYLAGGSLTDVVTETCMDEAQIAAVCRECLQALEFLHSNQVIHRDIKSDNILLGMDGSVKLTDFGFCAQITPEQSKRSTMVGTPYWMAPEVVTRKAYGPKVDIWSLGIMAIEMIEGEPPYLNENPLRALYLIATNGTPELQNPEKLSSVFRDFLNRCLEMDVEKRGSAKELLQLKRRPKTTASPLPRRRDDPRPHPSSAPTPRAPRQPSLSLSISLVPRVHPPLAL</sequence>
<evidence type="ECO:0000256" key="3">
    <source>
        <dbReference type="ARBA" id="ARBA00022679"/>
    </source>
</evidence>
<dbReference type="EMBL" id="JACTAM010000018">
    <property type="protein sequence ID" value="KAI2653338.1"/>
    <property type="molecule type" value="Genomic_DNA"/>
</dbReference>
<organism evidence="11 12">
    <name type="scientific">Labeo rohita</name>
    <name type="common">Indian major carp</name>
    <name type="synonym">Cyprinus rohita</name>
    <dbReference type="NCBI Taxonomy" id="84645"/>
    <lineage>
        <taxon>Eukaryota</taxon>
        <taxon>Metazoa</taxon>
        <taxon>Chordata</taxon>
        <taxon>Craniata</taxon>
        <taxon>Vertebrata</taxon>
        <taxon>Euteleostomi</taxon>
        <taxon>Actinopterygii</taxon>
        <taxon>Neopterygii</taxon>
        <taxon>Teleostei</taxon>
        <taxon>Ostariophysi</taxon>
        <taxon>Cypriniformes</taxon>
        <taxon>Cyprinidae</taxon>
        <taxon>Labeoninae</taxon>
        <taxon>Labeonini</taxon>
        <taxon>Labeo</taxon>
    </lineage>
</organism>
<dbReference type="CDD" id="cd01093">
    <property type="entry name" value="CRIB_PAK_like"/>
    <property type="match status" value="1"/>
</dbReference>
<feature type="compositionally biased region" description="Basic and acidic residues" evidence="8">
    <location>
        <begin position="44"/>
        <end position="53"/>
    </location>
</feature>
<dbReference type="GO" id="GO:0016301">
    <property type="term" value="F:kinase activity"/>
    <property type="evidence" value="ECO:0007669"/>
    <property type="project" value="UniProtKB-KW"/>
</dbReference>
<dbReference type="CDD" id="cd06647">
    <property type="entry name" value="STKc_PAK_I"/>
    <property type="match status" value="1"/>
</dbReference>
<dbReference type="Pfam" id="PF00786">
    <property type="entry name" value="PBD"/>
    <property type="match status" value="1"/>
</dbReference>
<feature type="region of interest" description="Disordered" evidence="8">
    <location>
        <begin position="155"/>
        <end position="270"/>
    </location>
</feature>
<keyword evidence="12" id="KW-1185">Reference proteome</keyword>
<evidence type="ECO:0000259" key="9">
    <source>
        <dbReference type="PROSITE" id="PS50011"/>
    </source>
</evidence>
<feature type="compositionally biased region" description="Polar residues" evidence="8">
    <location>
        <begin position="155"/>
        <end position="165"/>
    </location>
</feature>
<dbReference type="PANTHER" id="PTHR45832:SF10">
    <property type="entry name" value="NON-SPECIFIC SERINE_THREONINE PROTEIN KINASE"/>
    <property type="match status" value="1"/>
</dbReference>
<feature type="region of interest" description="Disordered" evidence="8">
    <location>
        <begin position="1"/>
        <end position="72"/>
    </location>
</feature>
<evidence type="ECO:0000313" key="12">
    <source>
        <dbReference type="Proteomes" id="UP000830375"/>
    </source>
</evidence>
<dbReference type="InterPro" id="IPR036936">
    <property type="entry name" value="CRIB_dom_sf"/>
</dbReference>
<keyword evidence="5 11" id="KW-0418">Kinase</keyword>
<dbReference type="InterPro" id="IPR051931">
    <property type="entry name" value="PAK3-like"/>
</dbReference>
<dbReference type="InterPro" id="IPR000095">
    <property type="entry name" value="CRIB_dom"/>
</dbReference>
<dbReference type="Gene3D" id="3.30.200.20">
    <property type="entry name" value="Phosphorylase Kinase, domain 1"/>
    <property type="match status" value="1"/>
</dbReference>
<feature type="region of interest" description="Disordered" evidence="8">
    <location>
        <begin position="586"/>
        <end position="630"/>
    </location>
</feature>
<reference evidence="11 12" key="1">
    <citation type="submission" date="2022-01" db="EMBL/GenBank/DDBJ databases">
        <title>A high-quality chromosome-level genome assembly of rohu carp, Labeo rohita.</title>
        <authorList>
            <person name="Arick M.A. II"/>
            <person name="Hsu C.-Y."/>
            <person name="Magbanua Z."/>
            <person name="Pechanova O."/>
            <person name="Grover C."/>
            <person name="Miller E."/>
            <person name="Thrash A."/>
            <person name="Ezzel L."/>
            <person name="Alam S."/>
            <person name="Benzie J."/>
            <person name="Hamilton M."/>
            <person name="Karsi A."/>
            <person name="Lawrence M.L."/>
            <person name="Peterson D.G."/>
        </authorList>
    </citation>
    <scope>NUCLEOTIDE SEQUENCE [LARGE SCALE GENOMIC DNA]</scope>
    <source>
        <strain evidence="12">BAU-BD-2019</strain>
        <tissue evidence="11">Blood</tissue>
    </source>
</reference>
<dbReference type="InterPro" id="IPR000719">
    <property type="entry name" value="Prot_kinase_dom"/>
</dbReference>
<dbReference type="PANTHER" id="PTHR45832">
    <property type="entry name" value="SERINE/THREONINE-PROTEIN KINASE SAMKA-RELATED-RELATED"/>
    <property type="match status" value="1"/>
</dbReference>
<feature type="compositionally biased region" description="Low complexity" evidence="8">
    <location>
        <begin position="234"/>
        <end position="256"/>
    </location>
</feature>
<evidence type="ECO:0000313" key="11">
    <source>
        <dbReference type="EMBL" id="KAI2653338.1"/>
    </source>
</evidence>
<evidence type="ECO:0000256" key="8">
    <source>
        <dbReference type="SAM" id="MobiDB-lite"/>
    </source>
</evidence>
<keyword evidence="2" id="KW-0723">Serine/threonine-protein kinase</keyword>
<gene>
    <name evidence="11" type="ORF">H4Q32_013569</name>
</gene>
<evidence type="ECO:0000259" key="10">
    <source>
        <dbReference type="PROSITE" id="PS50108"/>
    </source>
</evidence>
<dbReference type="Proteomes" id="UP000830375">
    <property type="component" value="Unassembled WGS sequence"/>
</dbReference>
<comment type="caution">
    <text evidence="11">The sequence shown here is derived from an EMBL/GenBank/DDBJ whole genome shotgun (WGS) entry which is preliminary data.</text>
</comment>
<evidence type="ECO:0000256" key="5">
    <source>
        <dbReference type="ARBA" id="ARBA00022777"/>
    </source>
</evidence>
<dbReference type="Pfam" id="PF00069">
    <property type="entry name" value="Pkinase"/>
    <property type="match status" value="2"/>
</dbReference>
<dbReference type="EC" id="2.7.11.1" evidence="1"/>
<dbReference type="InterPro" id="IPR017441">
    <property type="entry name" value="Protein_kinase_ATP_BS"/>
</dbReference>
<name>A0ABQ8LUM2_LABRO</name>
<dbReference type="PROSITE" id="PS50011">
    <property type="entry name" value="PROTEIN_KINASE_DOM"/>
    <property type="match status" value="1"/>
</dbReference>
<protein>
    <recommendedName>
        <fullName evidence="1">non-specific serine/threonine protein kinase</fullName>
        <ecNumber evidence="1">2.7.11.1</ecNumber>
    </recommendedName>
</protein>
<keyword evidence="6 7" id="KW-0067">ATP-binding</keyword>
<evidence type="ECO:0000256" key="6">
    <source>
        <dbReference type="ARBA" id="ARBA00022840"/>
    </source>
</evidence>
<keyword evidence="4 7" id="KW-0547">Nucleotide-binding</keyword>
<dbReference type="PROSITE" id="PS50108">
    <property type="entry name" value="CRIB"/>
    <property type="match status" value="1"/>
</dbReference>
<evidence type="ECO:0000256" key="4">
    <source>
        <dbReference type="ARBA" id="ARBA00022741"/>
    </source>
</evidence>
<dbReference type="Gene3D" id="1.10.510.10">
    <property type="entry name" value="Transferase(Phosphotransferase) domain 1"/>
    <property type="match status" value="1"/>
</dbReference>
<evidence type="ECO:0000256" key="1">
    <source>
        <dbReference type="ARBA" id="ARBA00012513"/>
    </source>
</evidence>
<feature type="binding site" evidence="7">
    <location>
        <position position="318"/>
    </location>
    <ligand>
        <name>ATP</name>
        <dbReference type="ChEBI" id="CHEBI:30616"/>
    </ligand>
</feature>
<feature type="domain" description="CRIB" evidence="10">
    <location>
        <begin position="74"/>
        <end position="87"/>
    </location>
</feature>
<dbReference type="InterPro" id="IPR008271">
    <property type="entry name" value="Ser/Thr_kinase_AS"/>
</dbReference>
<dbReference type="InterPro" id="IPR033923">
    <property type="entry name" value="PAK_BD"/>
</dbReference>
<evidence type="ECO:0000256" key="2">
    <source>
        <dbReference type="ARBA" id="ARBA00022527"/>
    </source>
</evidence>
<keyword evidence="3" id="KW-0808">Transferase</keyword>
<feature type="compositionally biased region" description="Polar residues" evidence="8">
    <location>
        <begin position="17"/>
        <end position="28"/>
    </location>
</feature>
<feature type="domain" description="Protein kinase" evidence="9">
    <location>
        <begin position="289"/>
        <end position="597"/>
    </location>
</feature>
<dbReference type="SMART" id="SM00220">
    <property type="entry name" value="S_TKc"/>
    <property type="match status" value="1"/>
</dbReference>
<dbReference type="PROSITE" id="PS00108">
    <property type="entry name" value="PROTEIN_KINASE_ST"/>
    <property type="match status" value="1"/>
</dbReference>
<evidence type="ECO:0000256" key="7">
    <source>
        <dbReference type="PROSITE-ProRule" id="PRU10141"/>
    </source>
</evidence>
<proteinExistence type="predicted"/>
<accession>A0ABQ8LUM2</accession>
<dbReference type="PROSITE" id="PS00107">
    <property type="entry name" value="PROTEIN_KINASE_ATP"/>
    <property type="match status" value="1"/>
</dbReference>
<feature type="compositionally biased region" description="Pro residues" evidence="8">
    <location>
        <begin position="612"/>
        <end position="622"/>
    </location>
</feature>
<dbReference type="Gene3D" id="3.90.810.10">
    <property type="entry name" value="CRIB domain"/>
    <property type="match status" value="1"/>
</dbReference>